<feature type="coiled-coil region" evidence="7">
    <location>
        <begin position="634"/>
        <end position="690"/>
    </location>
</feature>
<dbReference type="GO" id="GO:0007052">
    <property type="term" value="P:mitotic spindle organization"/>
    <property type="evidence" value="ECO:0007669"/>
    <property type="project" value="TreeGrafter"/>
</dbReference>
<feature type="coiled-coil region" evidence="7">
    <location>
        <begin position="911"/>
        <end position="938"/>
    </location>
</feature>
<comment type="similarity">
    <text evidence="6">Belongs to the TRAFAC class myosin-kinesin ATPase superfamily. Kinesin family.</text>
</comment>
<keyword evidence="3 6" id="KW-0547">Nucleotide-binding</keyword>
<evidence type="ECO:0000256" key="4">
    <source>
        <dbReference type="ARBA" id="ARBA00022840"/>
    </source>
</evidence>
<feature type="compositionally biased region" description="Basic residues" evidence="8">
    <location>
        <begin position="709"/>
        <end position="726"/>
    </location>
</feature>
<evidence type="ECO:0000256" key="8">
    <source>
        <dbReference type="SAM" id="MobiDB-lite"/>
    </source>
</evidence>
<feature type="binding site" evidence="6">
    <location>
        <begin position="174"/>
        <end position="181"/>
    </location>
    <ligand>
        <name>ATP</name>
        <dbReference type="ChEBI" id="CHEBI:30616"/>
    </ligand>
</feature>
<evidence type="ECO:0000313" key="11">
    <source>
        <dbReference type="Proteomes" id="UP000241890"/>
    </source>
</evidence>
<feature type="region of interest" description="Disordered" evidence="8">
    <location>
        <begin position="692"/>
        <end position="748"/>
    </location>
</feature>
<feature type="region of interest" description="Disordered" evidence="8">
    <location>
        <begin position="1"/>
        <end position="76"/>
    </location>
</feature>
<accession>A0A2R5GSU7</accession>
<evidence type="ECO:0000256" key="3">
    <source>
        <dbReference type="ARBA" id="ARBA00022741"/>
    </source>
</evidence>
<proteinExistence type="inferred from homology"/>
<dbReference type="AlphaFoldDB" id="A0A2R5GSU7"/>
<evidence type="ECO:0000256" key="6">
    <source>
        <dbReference type="PROSITE-ProRule" id="PRU00283"/>
    </source>
</evidence>
<dbReference type="PROSITE" id="PS50067">
    <property type="entry name" value="KINESIN_MOTOR_2"/>
    <property type="match status" value="1"/>
</dbReference>
<evidence type="ECO:0000259" key="9">
    <source>
        <dbReference type="PROSITE" id="PS50067"/>
    </source>
</evidence>
<reference evidence="10 11" key="1">
    <citation type="submission" date="2017-12" db="EMBL/GenBank/DDBJ databases">
        <title>Sequencing, de novo assembly and annotation of complete genome of a new Thraustochytrid species, strain FCC1311.</title>
        <authorList>
            <person name="Sedici K."/>
            <person name="Godart F."/>
            <person name="Aiese Cigliano R."/>
            <person name="Sanseverino W."/>
            <person name="Barakat M."/>
            <person name="Ortet P."/>
            <person name="Marechal E."/>
            <person name="Cagnac O."/>
            <person name="Amato A."/>
        </authorList>
    </citation>
    <scope>NUCLEOTIDE SEQUENCE [LARGE SCALE GENOMIC DNA]</scope>
</reference>
<evidence type="ECO:0000313" key="10">
    <source>
        <dbReference type="EMBL" id="GBG31451.1"/>
    </source>
</evidence>
<keyword evidence="4 6" id="KW-0067">ATP-binding</keyword>
<feature type="coiled-coil region" evidence="7">
    <location>
        <begin position="771"/>
        <end position="883"/>
    </location>
</feature>
<dbReference type="GO" id="GO:0005737">
    <property type="term" value="C:cytoplasm"/>
    <property type="evidence" value="ECO:0007669"/>
    <property type="project" value="UniProtKB-SubCell"/>
</dbReference>
<evidence type="ECO:0000256" key="1">
    <source>
        <dbReference type="ARBA" id="ARBA00004496"/>
    </source>
</evidence>
<dbReference type="InterPro" id="IPR027417">
    <property type="entry name" value="P-loop_NTPase"/>
</dbReference>
<feature type="coiled-coil region" evidence="7">
    <location>
        <begin position="506"/>
        <end position="570"/>
    </location>
</feature>
<dbReference type="PANTHER" id="PTHR47969:SF15">
    <property type="entry name" value="CHROMOSOME-ASSOCIATED KINESIN KIF4A-RELATED"/>
    <property type="match status" value="1"/>
</dbReference>
<dbReference type="InterPro" id="IPR036961">
    <property type="entry name" value="Kinesin_motor_dom_sf"/>
</dbReference>
<dbReference type="Gene3D" id="3.40.850.10">
    <property type="entry name" value="Kinesin motor domain"/>
    <property type="match status" value="1"/>
</dbReference>
<dbReference type="PRINTS" id="PR00380">
    <property type="entry name" value="KINESINHEAVY"/>
</dbReference>
<evidence type="ECO:0000256" key="2">
    <source>
        <dbReference type="ARBA" id="ARBA00022490"/>
    </source>
</evidence>
<dbReference type="GO" id="GO:0008017">
    <property type="term" value="F:microtubule binding"/>
    <property type="evidence" value="ECO:0007669"/>
    <property type="project" value="InterPro"/>
</dbReference>
<keyword evidence="6" id="KW-0505">Motor protein</keyword>
<name>A0A2R5GSU7_9STRA</name>
<dbReference type="Pfam" id="PF00225">
    <property type="entry name" value="Kinesin"/>
    <property type="match status" value="1"/>
</dbReference>
<dbReference type="InterPro" id="IPR027640">
    <property type="entry name" value="Kinesin-like_fam"/>
</dbReference>
<evidence type="ECO:0000256" key="5">
    <source>
        <dbReference type="ARBA" id="ARBA00023054"/>
    </source>
</evidence>
<dbReference type="SUPFAM" id="SSF52540">
    <property type="entry name" value="P-loop containing nucleoside triphosphate hydrolases"/>
    <property type="match status" value="1"/>
</dbReference>
<feature type="compositionally biased region" description="Low complexity" evidence="8">
    <location>
        <begin position="727"/>
        <end position="736"/>
    </location>
</feature>
<dbReference type="GO" id="GO:0003777">
    <property type="term" value="F:microtubule motor activity"/>
    <property type="evidence" value="ECO:0007669"/>
    <property type="project" value="InterPro"/>
</dbReference>
<organism evidence="10 11">
    <name type="scientific">Hondaea fermentalgiana</name>
    <dbReference type="NCBI Taxonomy" id="2315210"/>
    <lineage>
        <taxon>Eukaryota</taxon>
        <taxon>Sar</taxon>
        <taxon>Stramenopiles</taxon>
        <taxon>Bigyra</taxon>
        <taxon>Labyrinthulomycetes</taxon>
        <taxon>Thraustochytrida</taxon>
        <taxon>Thraustochytriidae</taxon>
        <taxon>Hondaea</taxon>
    </lineage>
</organism>
<dbReference type="OrthoDB" id="3176171at2759"/>
<keyword evidence="11" id="KW-1185">Reference proteome</keyword>
<comment type="caution">
    <text evidence="10">The sequence shown here is derived from an EMBL/GenBank/DDBJ whole genome shotgun (WGS) entry which is preliminary data.</text>
</comment>
<dbReference type="Proteomes" id="UP000241890">
    <property type="component" value="Unassembled WGS sequence"/>
</dbReference>
<feature type="compositionally biased region" description="Basic and acidic residues" evidence="8">
    <location>
        <begin position="29"/>
        <end position="38"/>
    </location>
</feature>
<dbReference type="GO" id="GO:0005524">
    <property type="term" value="F:ATP binding"/>
    <property type="evidence" value="ECO:0007669"/>
    <property type="project" value="UniProtKB-UniRule"/>
</dbReference>
<comment type="subcellular location">
    <subcellularLocation>
        <location evidence="1">Cytoplasm</location>
    </subcellularLocation>
</comment>
<dbReference type="GO" id="GO:0005875">
    <property type="term" value="C:microtubule associated complex"/>
    <property type="evidence" value="ECO:0007669"/>
    <property type="project" value="TreeGrafter"/>
</dbReference>
<dbReference type="CDD" id="cd00106">
    <property type="entry name" value="KISc"/>
    <property type="match status" value="1"/>
</dbReference>
<evidence type="ECO:0000256" key="7">
    <source>
        <dbReference type="SAM" id="Coils"/>
    </source>
</evidence>
<feature type="domain" description="Kinesin motor" evidence="9">
    <location>
        <begin position="79"/>
        <end position="479"/>
    </location>
</feature>
<sequence length="1026" mass="112995">MDDVEAGSGWNGPAAAAGPQMPLSEALELLERNSDARQRPGTAPRMASRGGTPSSRPRSAKKRARTPGPEGGDVAAGERVLVAARIRPPLPGEEIRHVNNRKAVLADPWQKTVSAWLAPSSKYSQTPEKAKRRTFEFDHVFDPASSQADVFESVGKPLVDNVLEGINGCLLAYGQTGAGKTFTTFGPLGSSGAAKTPADLAQTGLLPRIAHSLFAELNTKVEMARSAAKTGRLQVRYSYALYVTYYQIYLDSYIQDLLNPTERQLQIRLIEPKAGSSGVAAGHQVEGLSVHRVTSVAEIMQLLVRGDRCKVVSQTSMNAKSSRSHSVFTLQLVQHTRGMASDAAPQTMRAKLTCVDLAGSERVNRTHPQGLQLEEAKSINRSLSALGNVIAALATPGAASSFDTYLLSEDAADIEDDTRSRRSEEPAFVPWRDSKLTRVLQDSLSGRARVSLVINVGPGADNVKESINSLLFGRRSMSVSLEPEVNSKIDYKQVVDDLQSTMDKMAADFQSRMADLENELLEKNERIATLSARSPSRLASDDLTALHKQLEAERRRAQELRESQELLEDALFEQLEINAQVEAKVRDVETASQSEREHEADQTKPDVDLRARVAILSEQLRDTAVRAAGDQQRADALQSQLDVALQANAELESELARCRAIVEDTRGFELYQLQQELNELRQTLADREARFSAAALESPSKSPEDRVPRSPKSKRSRRRAKSRARSRSAASSAASPQKPPCQGPVAGSAENEPIVLTVDENESPSEESDSHAQQQDRINELEARAQRLEEALRDREERCASLEASLENLHAEARIVKESQDKCTETQKDAWAELRHALEERAREAESDAEDFRTLIEVQRGSIAALEQELEKVRAEASEVSQAKVLSDEHKAHVQAVQVLQHKLADAQDLCQYERNRVEMMRKRLESAESKLESISTLHTEERGIYEFMIRELHGNAEDGTGKSPVATFGKQQDVTGHDLSIRVPDAQESPRSDVSEQLLSSPRLQSALQRSKLALARAMEAINDV</sequence>
<dbReference type="InParanoid" id="A0A2R5GSU7"/>
<gene>
    <name evidence="10" type="ORF">FCC1311_076752</name>
</gene>
<dbReference type="GO" id="GO:0051231">
    <property type="term" value="P:spindle elongation"/>
    <property type="evidence" value="ECO:0007669"/>
    <property type="project" value="TreeGrafter"/>
</dbReference>
<dbReference type="PANTHER" id="PTHR47969">
    <property type="entry name" value="CHROMOSOME-ASSOCIATED KINESIN KIF4A-RELATED"/>
    <property type="match status" value="1"/>
</dbReference>
<feature type="compositionally biased region" description="Low complexity" evidence="8">
    <location>
        <begin position="48"/>
        <end position="57"/>
    </location>
</feature>
<dbReference type="InterPro" id="IPR001752">
    <property type="entry name" value="Kinesin_motor_dom"/>
</dbReference>
<protein>
    <submittedName>
        <fullName evidence="10">Kinesin-related protein 5</fullName>
    </submittedName>
</protein>
<keyword evidence="5 7" id="KW-0175">Coiled coil</keyword>
<keyword evidence="2" id="KW-0963">Cytoplasm</keyword>
<dbReference type="EMBL" id="BEYU01000098">
    <property type="protein sequence ID" value="GBG31451.1"/>
    <property type="molecule type" value="Genomic_DNA"/>
</dbReference>
<dbReference type="GO" id="GO:0007018">
    <property type="term" value="P:microtubule-based movement"/>
    <property type="evidence" value="ECO:0007669"/>
    <property type="project" value="InterPro"/>
</dbReference>
<dbReference type="SMART" id="SM00129">
    <property type="entry name" value="KISc"/>
    <property type="match status" value="1"/>
</dbReference>